<proteinExistence type="predicted"/>
<dbReference type="PANTHER" id="PTHR35535:SF2">
    <property type="entry name" value="DUF306 DOMAIN-CONTAINING PROTEIN"/>
    <property type="match status" value="1"/>
</dbReference>
<keyword evidence="1" id="KW-0732">Signal</keyword>
<dbReference type="InterPro" id="IPR005184">
    <property type="entry name" value="DUF306_Meta_HslJ"/>
</dbReference>
<reference evidence="3" key="1">
    <citation type="journal article" date="2020" name="mSystems">
        <title>Genome- and Community-Level Interaction Insights into Carbon Utilization and Element Cycling Functions of Hydrothermarchaeota in Hydrothermal Sediment.</title>
        <authorList>
            <person name="Zhou Z."/>
            <person name="Liu Y."/>
            <person name="Xu W."/>
            <person name="Pan J."/>
            <person name="Luo Z.H."/>
            <person name="Li M."/>
        </authorList>
    </citation>
    <scope>NUCLEOTIDE SEQUENCE [LARGE SCALE GENOMIC DNA]</scope>
    <source>
        <strain evidence="3">SpSt-381</strain>
    </source>
</reference>
<accession>A0A832I5S3</accession>
<evidence type="ECO:0000256" key="1">
    <source>
        <dbReference type="SAM" id="SignalP"/>
    </source>
</evidence>
<feature type="signal peptide" evidence="1">
    <location>
        <begin position="1"/>
        <end position="26"/>
    </location>
</feature>
<feature type="domain" description="DUF306" evidence="2">
    <location>
        <begin position="199"/>
        <end position="295"/>
    </location>
</feature>
<evidence type="ECO:0000259" key="2">
    <source>
        <dbReference type="Pfam" id="PF03724"/>
    </source>
</evidence>
<name>A0A832I5S3_UNCEI</name>
<dbReference type="PANTHER" id="PTHR35535">
    <property type="entry name" value="HEAT SHOCK PROTEIN HSLJ"/>
    <property type="match status" value="1"/>
</dbReference>
<organism evidence="3">
    <name type="scientific">Eiseniibacteriota bacterium</name>
    <dbReference type="NCBI Taxonomy" id="2212470"/>
    <lineage>
        <taxon>Bacteria</taxon>
        <taxon>Candidatus Eiseniibacteriota</taxon>
    </lineage>
</organism>
<dbReference type="InterPro" id="IPR053147">
    <property type="entry name" value="Hsp_HslJ-like"/>
</dbReference>
<feature type="chain" id="PRO_5032708578" evidence="1">
    <location>
        <begin position="27"/>
        <end position="314"/>
    </location>
</feature>
<dbReference type="Gene3D" id="2.40.128.270">
    <property type="match status" value="1"/>
</dbReference>
<sequence>MNPIRPLAALSLAVLLALPACQPRGAAPSREAARSAAAPTLEQLKNAAYLGLAEADACTLSAGRWEGVPAAGDSPVRPSVVYAGDFRLAGDLDGDGFEESVALLAASSGGTGENLYLAVVGTAGDTPRQLAIARIGDRVRVRDVRLDSNVVTLDVLQSGPEDPMCCPGELATRRWVFEGGALAEQPSDAPPSRLTLNALGGVAWTLTAWDFGEPAPPEPSVTLEYRDGRIAGVAACNHYGAALTAGDGPGQFTVGPVVSTRKRCAPPVMDTEARYLALLPRARRFSFAATQLAITYDRPDGGMGTMYFAREAGR</sequence>
<evidence type="ECO:0000313" key="3">
    <source>
        <dbReference type="EMBL" id="HGZ44104.1"/>
    </source>
</evidence>
<dbReference type="InterPro" id="IPR038670">
    <property type="entry name" value="HslJ-like_sf"/>
</dbReference>
<dbReference type="AlphaFoldDB" id="A0A832I5S3"/>
<comment type="caution">
    <text evidence="3">The sequence shown here is derived from an EMBL/GenBank/DDBJ whole genome shotgun (WGS) entry which is preliminary data.</text>
</comment>
<gene>
    <name evidence="3" type="ORF">ENR23_11930</name>
</gene>
<dbReference type="Pfam" id="PF03724">
    <property type="entry name" value="META"/>
    <property type="match status" value="1"/>
</dbReference>
<dbReference type="EMBL" id="DSQF01000024">
    <property type="protein sequence ID" value="HGZ44104.1"/>
    <property type="molecule type" value="Genomic_DNA"/>
</dbReference>
<protein>
    <submittedName>
        <fullName evidence="3">META domain-containing protein</fullName>
    </submittedName>
</protein>